<evidence type="ECO:0000256" key="3">
    <source>
        <dbReference type="ARBA" id="ARBA00022737"/>
    </source>
</evidence>
<evidence type="ECO:0000256" key="6">
    <source>
        <dbReference type="ARBA" id="ARBA00023015"/>
    </source>
</evidence>
<evidence type="ECO:0000313" key="13">
    <source>
        <dbReference type="Proteomes" id="UP000054886"/>
    </source>
</evidence>
<accession>A0A0W0DSY2</accession>
<dbReference type="GO" id="GO:0000433">
    <property type="term" value="P:carbon catabolite repression of transcription from RNA polymerase II promoter by glucose"/>
    <property type="evidence" value="ECO:0007669"/>
    <property type="project" value="TreeGrafter"/>
</dbReference>
<evidence type="ECO:0000256" key="7">
    <source>
        <dbReference type="ARBA" id="ARBA00023163"/>
    </source>
</evidence>
<dbReference type="EMBL" id="LLZZ01000144">
    <property type="protein sequence ID" value="KTA99494.1"/>
    <property type="molecule type" value="Genomic_DNA"/>
</dbReference>
<feature type="domain" description="C2H2-type" evidence="11">
    <location>
        <begin position="48"/>
        <end position="77"/>
    </location>
</feature>
<dbReference type="PROSITE" id="PS50157">
    <property type="entry name" value="ZINC_FINGER_C2H2_2"/>
    <property type="match status" value="2"/>
</dbReference>
<dbReference type="InterPro" id="IPR051007">
    <property type="entry name" value="creA/MIG_C2H2-ZnF"/>
</dbReference>
<dbReference type="InterPro" id="IPR013087">
    <property type="entry name" value="Znf_C2H2_type"/>
</dbReference>
<dbReference type="PANTHER" id="PTHR47428">
    <property type="entry name" value="REGULATORY PROTEIN MIG1-RELATED"/>
    <property type="match status" value="1"/>
</dbReference>
<dbReference type="PANTHER" id="PTHR47428:SF1">
    <property type="entry name" value="REGULATORY PROTEIN MIG1-RELATED"/>
    <property type="match status" value="1"/>
</dbReference>
<evidence type="ECO:0000256" key="9">
    <source>
        <dbReference type="PROSITE-ProRule" id="PRU00042"/>
    </source>
</evidence>
<keyword evidence="3" id="KW-0677">Repeat</keyword>
<evidence type="ECO:0000259" key="11">
    <source>
        <dbReference type="PROSITE" id="PS50157"/>
    </source>
</evidence>
<name>A0A0W0DSY2_CANGB</name>
<keyword evidence="8" id="KW-0539">Nucleus</keyword>
<keyword evidence="5" id="KW-0862">Zinc</keyword>
<dbReference type="VEuPathDB" id="FungiDB:B1J91_C02519g"/>
<dbReference type="SUPFAM" id="SSF57667">
    <property type="entry name" value="beta-beta-alpha zinc fingers"/>
    <property type="match status" value="1"/>
</dbReference>
<dbReference type="AlphaFoldDB" id="A0A0W0DSY2"/>
<evidence type="ECO:0000256" key="1">
    <source>
        <dbReference type="ARBA" id="ARBA00004123"/>
    </source>
</evidence>
<dbReference type="Proteomes" id="UP000054886">
    <property type="component" value="Unassembled WGS sequence"/>
</dbReference>
<protein>
    <submittedName>
        <fullName evidence="12">Transcription corepressor MIG3</fullName>
    </submittedName>
</protein>
<keyword evidence="2" id="KW-0479">Metal-binding</keyword>
<reference evidence="12 13" key="1">
    <citation type="submission" date="2015-10" db="EMBL/GenBank/DDBJ databases">
        <title>Draft genomes sequences of Candida glabrata isolates 1A, 1B, 2A, 2B, 3A and 3B.</title>
        <authorList>
            <person name="Haavelsrud O.E."/>
            <person name="Gaustad P."/>
        </authorList>
    </citation>
    <scope>NUCLEOTIDE SEQUENCE [LARGE SCALE GENOMIC DNA]</scope>
    <source>
        <strain evidence="12">910700640</strain>
    </source>
</reference>
<dbReference type="SMART" id="SM00355">
    <property type="entry name" value="ZnF_C2H2"/>
    <property type="match status" value="2"/>
</dbReference>
<organism evidence="12 13">
    <name type="scientific">Candida glabrata</name>
    <name type="common">Yeast</name>
    <name type="synonym">Torulopsis glabrata</name>
    <dbReference type="NCBI Taxonomy" id="5478"/>
    <lineage>
        <taxon>Eukaryota</taxon>
        <taxon>Fungi</taxon>
        <taxon>Dikarya</taxon>
        <taxon>Ascomycota</taxon>
        <taxon>Saccharomycotina</taxon>
        <taxon>Saccharomycetes</taxon>
        <taxon>Saccharomycetales</taxon>
        <taxon>Saccharomycetaceae</taxon>
        <taxon>Nakaseomyces</taxon>
    </lineage>
</organism>
<evidence type="ECO:0000256" key="4">
    <source>
        <dbReference type="ARBA" id="ARBA00022771"/>
    </source>
</evidence>
<feature type="region of interest" description="Disordered" evidence="10">
    <location>
        <begin position="37"/>
        <end position="102"/>
    </location>
</feature>
<dbReference type="Gene3D" id="3.30.160.60">
    <property type="entry name" value="Classic Zinc Finger"/>
    <property type="match status" value="2"/>
</dbReference>
<evidence type="ECO:0000256" key="8">
    <source>
        <dbReference type="ARBA" id="ARBA00023242"/>
    </source>
</evidence>
<comment type="subcellular location">
    <subcellularLocation>
        <location evidence="1">Nucleus</location>
    </subcellularLocation>
</comment>
<dbReference type="GO" id="GO:0000978">
    <property type="term" value="F:RNA polymerase II cis-regulatory region sequence-specific DNA binding"/>
    <property type="evidence" value="ECO:0007669"/>
    <property type="project" value="TreeGrafter"/>
</dbReference>
<dbReference type="VEuPathDB" id="FungiDB:GWK60_C02123"/>
<dbReference type="FunFam" id="3.30.160.60:FF:002343">
    <property type="entry name" value="Zinc finger protein 33A"/>
    <property type="match status" value="1"/>
</dbReference>
<dbReference type="GO" id="GO:0005737">
    <property type="term" value="C:cytoplasm"/>
    <property type="evidence" value="ECO:0007669"/>
    <property type="project" value="TreeGrafter"/>
</dbReference>
<keyword evidence="6" id="KW-0805">Transcription regulation</keyword>
<sequence length="318" mass="35077">MFGKIKNQDSYPPDNFKRPFRCEICSRGFHRLEHKKRHFRTHTGEKPHKCKFPSCPKSFSRADELKRHSRTHMSVNNKAKGKKKNKKNNANDTSKKEGSEPQFRVIEGKVMNPVTTPAIPTPIQTRSQISDRGIPVVPTESTGSFGSGTSIRDPARMYILPPLSGLSSEVSSRSHSAVSLTTLAMSTNPSTYGSLDRSTSGSNLLGYGMGATTPSLINSSTSPVSPYFDKRHSRSLMSALHRLTPFQEDGSVSMGSTTPVFSMCDSKPLSASSSVVSMASLKDRNDYLEHPQGISHKTEDRVTLPPVRDILKDVMAYK</sequence>
<dbReference type="PROSITE" id="PS00028">
    <property type="entry name" value="ZINC_FINGER_C2H2_1"/>
    <property type="match status" value="2"/>
</dbReference>
<dbReference type="GO" id="GO:0008270">
    <property type="term" value="F:zinc ion binding"/>
    <property type="evidence" value="ECO:0007669"/>
    <property type="project" value="UniProtKB-KW"/>
</dbReference>
<dbReference type="VEuPathDB" id="FungiDB:GVI51_C02299"/>
<dbReference type="VEuPathDB" id="FungiDB:CAGL0C02519g"/>
<dbReference type="InterPro" id="IPR036236">
    <property type="entry name" value="Znf_C2H2_sf"/>
</dbReference>
<gene>
    <name evidence="12" type="ORF">AO440_000500</name>
</gene>
<keyword evidence="4 9" id="KW-0863">Zinc-finger</keyword>
<evidence type="ECO:0000256" key="10">
    <source>
        <dbReference type="SAM" id="MobiDB-lite"/>
    </source>
</evidence>
<evidence type="ECO:0000256" key="2">
    <source>
        <dbReference type="ARBA" id="ARBA00022723"/>
    </source>
</evidence>
<comment type="caution">
    <text evidence="12">The sequence shown here is derived from an EMBL/GenBank/DDBJ whole genome shotgun (WGS) entry which is preliminary data.</text>
</comment>
<evidence type="ECO:0000313" key="12">
    <source>
        <dbReference type="EMBL" id="KTA99494.1"/>
    </source>
</evidence>
<keyword evidence="7" id="KW-0804">Transcription</keyword>
<dbReference type="GO" id="GO:0005634">
    <property type="term" value="C:nucleus"/>
    <property type="evidence" value="ECO:0007669"/>
    <property type="project" value="UniProtKB-SubCell"/>
</dbReference>
<evidence type="ECO:0000256" key="5">
    <source>
        <dbReference type="ARBA" id="ARBA00022833"/>
    </source>
</evidence>
<proteinExistence type="predicted"/>
<feature type="domain" description="C2H2-type" evidence="11">
    <location>
        <begin position="20"/>
        <end position="47"/>
    </location>
</feature>